<protein>
    <recommendedName>
        <fullName evidence="7">Transmembrane 9 superfamily member</fullName>
    </recommendedName>
</protein>
<feature type="transmembrane region" description="Helical" evidence="7">
    <location>
        <begin position="571"/>
        <end position="599"/>
    </location>
</feature>
<sequence>MMMMRKPKLFVGVVALLGVVGACITPACCAKDEHTFDKGDKVPMYVNKVGPYFNTHETYHYYSLPVCRPDKVVSRSLTLGEVLDGDRMAEALHDIRFRENLPRTDLCTVRLTPSDIHTLRDAIDDLYYFEFIIDDMPVRGFLGQLEEHVIDFPNTYKTYLWTHMHFHLQYNDDRIVAVNVSEKSVEVELPPPSFLAEAEEDTFDVTYTYSVEWSENKQISFKNRGHHGKPFFPHTLEIHWLSIINAAVLVVLLVGFVSVIMTKALNRDFARYSRDDDELDQGADEDQGWKIIHSDVFRFPSHKSILCAVVGNGIQFITIIGLLLLFAVLGAFNVRRHHAMSTAGVLLYVATGFVAGFFSTRLFVQLDGQGWAWNIVLTSCLFTLPFFISWSFINSVAWAIGSTQALPATTIILLMLIWVLIGFPLTVIGGIVGKNSAGSFNAPCRTKNIARDIPLQPWYRAASTQLVVGGFLPFSAISVELYYIFATVWGRELYTLYGVLLLVFTILLSVAAFFSIALTYFQLSGEDYRWWWRSIFASGFTGVFVFLYGIFYFVERSNMSGMLQTVQYFGYLFIACYALFLMLGSVGFLSSLSFVRYIYKNVKLD</sequence>
<name>F2TZK2_SALR5</name>
<feature type="transmembrane region" description="Helical" evidence="7">
    <location>
        <begin position="405"/>
        <end position="432"/>
    </location>
</feature>
<feature type="signal peptide" evidence="7">
    <location>
        <begin position="1"/>
        <end position="30"/>
    </location>
</feature>
<feature type="transmembrane region" description="Helical" evidence="7">
    <location>
        <begin position="371"/>
        <end position="393"/>
    </location>
</feature>
<feature type="transmembrane region" description="Helical" evidence="7">
    <location>
        <begin position="338"/>
        <end position="359"/>
    </location>
</feature>
<dbReference type="InParanoid" id="F2TZK2"/>
<evidence type="ECO:0000256" key="5">
    <source>
        <dbReference type="ARBA" id="ARBA00022989"/>
    </source>
</evidence>
<keyword evidence="9" id="KW-1185">Reference proteome</keyword>
<dbReference type="FunCoup" id="F2TZK2">
    <property type="interactions" value="364"/>
</dbReference>
<dbReference type="PANTHER" id="PTHR10766:SF177">
    <property type="entry name" value="TRANSMEMBRANE 9 SUPERFAMILY MEMBER 1"/>
    <property type="match status" value="1"/>
</dbReference>
<dbReference type="PROSITE" id="PS51257">
    <property type="entry name" value="PROKAR_LIPOPROTEIN"/>
    <property type="match status" value="1"/>
</dbReference>
<dbReference type="InterPro" id="IPR004240">
    <property type="entry name" value="EMP70"/>
</dbReference>
<evidence type="ECO:0000313" key="9">
    <source>
        <dbReference type="Proteomes" id="UP000007799"/>
    </source>
</evidence>
<dbReference type="STRING" id="946362.F2TZK2"/>
<dbReference type="AlphaFoldDB" id="F2TZK2"/>
<dbReference type="Pfam" id="PF02990">
    <property type="entry name" value="EMP70"/>
    <property type="match status" value="1"/>
</dbReference>
<dbReference type="RefSeq" id="XP_004997982.1">
    <property type="nucleotide sequence ID" value="XM_004997925.1"/>
</dbReference>
<dbReference type="OrthoDB" id="1666796at2759"/>
<evidence type="ECO:0000256" key="1">
    <source>
        <dbReference type="ARBA" id="ARBA00004141"/>
    </source>
</evidence>
<keyword evidence="5 7" id="KW-1133">Transmembrane helix</keyword>
<dbReference type="GO" id="GO:0072657">
    <property type="term" value="P:protein localization to membrane"/>
    <property type="evidence" value="ECO:0007669"/>
    <property type="project" value="TreeGrafter"/>
</dbReference>
<feature type="transmembrane region" description="Helical" evidence="7">
    <location>
        <begin position="497"/>
        <end position="518"/>
    </location>
</feature>
<feature type="transmembrane region" description="Helical" evidence="7">
    <location>
        <begin position="238"/>
        <end position="261"/>
    </location>
</feature>
<feature type="transmembrane region" description="Helical" evidence="7">
    <location>
        <begin position="466"/>
        <end position="485"/>
    </location>
</feature>
<dbReference type="KEGG" id="sre:PTSG_01995"/>
<organism evidence="9">
    <name type="scientific">Salpingoeca rosetta (strain ATCC 50818 / BSB-021)</name>
    <dbReference type="NCBI Taxonomy" id="946362"/>
    <lineage>
        <taxon>Eukaryota</taxon>
        <taxon>Choanoflagellata</taxon>
        <taxon>Craspedida</taxon>
        <taxon>Salpingoecidae</taxon>
        <taxon>Salpingoeca</taxon>
    </lineage>
</organism>
<dbReference type="EMBL" id="GL832957">
    <property type="protein sequence ID" value="EGD79026.1"/>
    <property type="molecule type" value="Genomic_DNA"/>
</dbReference>
<dbReference type="PANTHER" id="PTHR10766">
    <property type="entry name" value="TRANSMEMBRANE 9 SUPERFAMILY PROTEIN"/>
    <property type="match status" value="1"/>
</dbReference>
<keyword evidence="4 7" id="KW-0732">Signal</keyword>
<feature type="transmembrane region" description="Helical" evidence="7">
    <location>
        <begin position="530"/>
        <end position="551"/>
    </location>
</feature>
<evidence type="ECO:0000256" key="6">
    <source>
        <dbReference type="ARBA" id="ARBA00023136"/>
    </source>
</evidence>
<gene>
    <name evidence="8" type="ORF">PTSG_01995</name>
</gene>
<proteinExistence type="inferred from homology"/>
<evidence type="ECO:0000256" key="2">
    <source>
        <dbReference type="ARBA" id="ARBA00005227"/>
    </source>
</evidence>
<dbReference type="GO" id="GO:0016020">
    <property type="term" value="C:membrane"/>
    <property type="evidence" value="ECO:0007669"/>
    <property type="project" value="UniProtKB-SubCell"/>
</dbReference>
<dbReference type="eggNOG" id="KOG1277">
    <property type="taxonomic scope" value="Eukaryota"/>
</dbReference>
<evidence type="ECO:0000256" key="4">
    <source>
        <dbReference type="ARBA" id="ARBA00022729"/>
    </source>
</evidence>
<dbReference type="GeneID" id="16078578"/>
<accession>F2TZK2</accession>
<keyword evidence="3 7" id="KW-0812">Transmembrane</keyword>
<evidence type="ECO:0000256" key="7">
    <source>
        <dbReference type="RuleBase" id="RU363079"/>
    </source>
</evidence>
<dbReference type="OMA" id="LEVHWLS"/>
<reference evidence="8" key="1">
    <citation type="submission" date="2009-08" db="EMBL/GenBank/DDBJ databases">
        <title>Annotation of Salpingoeca rosetta.</title>
        <authorList>
            <consortium name="The Broad Institute Genome Sequencing Platform"/>
            <person name="Russ C."/>
            <person name="Cuomo C."/>
            <person name="Burger G."/>
            <person name="Gray M.W."/>
            <person name="Holland P.W.H."/>
            <person name="King N."/>
            <person name="Lang F.B.F."/>
            <person name="Roger A.J."/>
            <person name="Ruiz-Trillo I."/>
            <person name="Young S.K."/>
            <person name="Zeng Q."/>
            <person name="Gargeya S."/>
            <person name="Alvarado L."/>
            <person name="Berlin A."/>
            <person name="Chapman S.B."/>
            <person name="Chen Z."/>
            <person name="Freedman E."/>
            <person name="Gellesch M."/>
            <person name="Goldberg J."/>
            <person name="Griggs A."/>
            <person name="Gujja S."/>
            <person name="Heilman E."/>
            <person name="Heiman D."/>
            <person name="Howarth C."/>
            <person name="Mehta T."/>
            <person name="Neiman D."/>
            <person name="Pearson M."/>
            <person name="Roberts A."/>
            <person name="Saif S."/>
            <person name="Shea T."/>
            <person name="Shenoy N."/>
            <person name="Sisk P."/>
            <person name="Stolte C."/>
            <person name="Sykes S."/>
            <person name="White J."/>
            <person name="Yandava C."/>
            <person name="Haas B."/>
            <person name="Nusbaum C."/>
            <person name="Birren B."/>
        </authorList>
    </citation>
    <scope>NUCLEOTIDE SEQUENCE [LARGE SCALE GENOMIC DNA]</scope>
    <source>
        <strain evidence="8">ATCC 50818</strain>
    </source>
</reference>
<comment type="similarity">
    <text evidence="2 7">Belongs to the nonaspanin (TM9SF) (TC 9.A.2) family.</text>
</comment>
<comment type="subcellular location">
    <subcellularLocation>
        <location evidence="1">Membrane</location>
        <topology evidence="1">Multi-pass membrane protein</topology>
    </subcellularLocation>
</comment>
<evidence type="ECO:0000313" key="8">
    <source>
        <dbReference type="EMBL" id="EGD79026.1"/>
    </source>
</evidence>
<keyword evidence="6 7" id="KW-0472">Membrane</keyword>
<feature type="transmembrane region" description="Helical" evidence="7">
    <location>
        <begin position="305"/>
        <end position="332"/>
    </location>
</feature>
<feature type="chain" id="PRO_5007361460" description="Transmembrane 9 superfamily member" evidence="7">
    <location>
        <begin position="31"/>
        <end position="605"/>
    </location>
</feature>
<evidence type="ECO:0000256" key="3">
    <source>
        <dbReference type="ARBA" id="ARBA00022692"/>
    </source>
</evidence>
<dbReference type="Proteomes" id="UP000007799">
    <property type="component" value="Unassembled WGS sequence"/>
</dbReference>